<dbReference type="Proteomes" id="UP000248806">
    <property type="component" value="Unassembled WGS sequence"/>
</dbReference>
<protein>
    <submittedName>
        <fullName evidence="1">LmbE family N-acetylglucosaminyl deacetylase</fullName>
    </submittedName>
</protein>
<gene>
    <name evidence="1" type="ORF">EI42_04435</name>
</gene>
<dbReference type="InterPro" id="IPR024078">
    <property type="entry name" value="LmbE-like_dom_sf"/>
</dbReference>
<dbReference type="AlphaFoldDB" id="A0A326UAL7"/>
<evidence type="ECO:0000313" key="2">
    <source>
        <dbReference type="Proteomes" id="UP000248806"/>
    </source>
</evidence>
<dbReference type="InterPro" id="IPR003737">
    <property type="entry name" value="GlcNAc_PI_deacetylase-related"/>
</dbReference>
<dbReference type="RefSeq" id="WP_170142818.1">
    <property type="nucleotide sequence ID" value="NZ_BIFX01000001.1"/>
</dbReference>
<organism evidence="1 2">
    <name type="scientific">Thermosporothrix hazakensis</name>
    <dbReference type="NCBI Taxonomy" id="644383"/>
    <lineage>
        <taxon>Bacteria</taxon>
        <taxon>Bacillati</taxon>
        <taxon>Chloroflexota</taxon>
        <taxon>Ktedonobacteria</taxon>
        <taxon>Ktedonobacterales</taxon>
        <taxon>Thermosporotrichaceae</taxon>
        <taxon>Thermosporothrix</taxon>
    </lineage>
</organism>
<dbReference type="SUPFAM" id="SSF102588">
    <property type="entry name" value="LmbE-like"/>
    <property type="match status" value="1"/>
</dbReference>
<dbReference type="EMBL" id="QKUF01000020">
    <property type="protein sequence ID" value="PZW24828.1"/>
    <property type="molecule type" value="Genomic_DNA"/>
</dbReference>
<name>A0A326UAL7_THEHA</name>
<evidence type="ECO:0000313" key="1">
    <source>
        <dbReference type="EMBL" id="PZW24828.1"/>
    </source>
</evidence>
<dbReference type="Pfam" id="PF02585">
    <property type="entry name" value="PIG-L"/>
    <property type="match status" value="1"/>
</dbReference>
<keyword evidence="2" id="KW-1185">Reference proteome</keyword>
<dbReference type="Gene3D" id="3.40.50.10320">
    <property type="entry name" value="LmbE-like"/>
    <property type="match status" value="1"/>
</dbReference>
<accession>A0A326UAL7</accession>
<reference evidence="1 2" key="1">
    <citation type="submission" date="2018-06" db="EMBL/GenBank/DDBJ databases">
        <title>Genomic Encyclopedia of Archaeal and Bacterial Type Strains, Phase II (KMG-II): from individual species to whole genera.</title>
        <authorList>
            <person name="Goeker M."/>
        </authorList>
    </citation>
    <scope>NUCLEOTIDE SEQUENCE [LARGE SCALE GENOMIC DNA]</scope>
    <source>
        <strain evidence="1 2">ATCC BAA-1881</strain>
    </source>
</reference>
<comment type="caution">
    <text evidence="1">The sequence shown here is derived from an EMBL/GenBank/DDBJ whole genome shotgun (WGS) entry which is preliminary data.</text>
</comment>
<sequence length="274" mass="31191">MRLTSLNDIQRHHRHIFLSPHYDDVVFSCGGTLGVQVSSGLRPLVITVFAGAPDASQPLSPLAQSVQRSMGFGPQTPPQEIQKIRQEEDTKAMELLQCDHLWLDYYDAPYRGNPPLYTEEKVMIGGEVHQADAAIASQLAKDLMALHERLPDAVWYAPLAIGRHVDHQIVCSAADHLAQNGVPVYFYEDFPYVTRPGLLDARLKELSLPLEPTLVEMSEMLELRKEASATYATQINNNFASKEEMLDKIQHYTHSIRPVETIHLERYWTWTYRR</sequence>
<proteinExistence type="predicted"/>